<dbReference type="InterPro" id="IPR035920">
    <property type="entry name" value="YhbY-like_sf"/>
</dbReference>
<dbReference type="PANTHER" id="PTHR40065">
    <property type="entry name" value="RNA-BINDING PROTEIN YHBY"/>
    <property type="match status" value="1"/>
</dbReference>
<dbReference type="Pfam" id="PF01985">
    <property type="entry name" value="CRS1_YhbY"/>
    <property type="match status" value="1"/>
</dbReference>
<accession>Q82WX8</accession>
<reference evidence="5 6" key="1">
    <citation type="journal article" date="2003" name="J. Bacteriol.">
        <title>Complete genome sequence of the ammonia-oxidizing bacterium and obligate chemolithoautotroph Nitrosomonas europaea.</title>
        <authorList>
            <person name="Chain P."/>
            <person name="Lamerdin J."/>
            <person name="Larimer F."/>
            <person name="Regala W."/>
            <person name="Land M."/>
            <person name="Hauser L."/>
            <person name="Hooper A."/>
            <person name="Klotz M."/>
            <person name="Norton J."/>
            <person name="Sayavedra-Soto L."/>
            <person name="Arciero D."/>
            <person name="Hommes N."/>
            <person name="Whittaker M."/>
            <person name="Arp D."/>
        </authorList>
    </citation>
    <scope>NUCLEOTIDE SEQUENCE [LARGE SCALE GENOMIC DNA]</scope>
    <source>
        <strain evidence="6">ATCC 19718 / CIP 103999 / KCTC 2705 / NBRC 14298</strain>
    </source>
</reference>
<evidence type="ECO:0000256" key="1">
    <source>
        <dbReference type="ARBA" id="ARBA00022884"/>
    </source>
</evidence>
<keyword evidence="6" id="KW-1185">Reference proteome</keyword>
<dbReference type="NCBIfam" id="TIGR00253">
    <property type="entry name" value="RNA_bind_YhbY"/>
    <property type="match status" value="1"/>
</dbReference>
<dbReference type="HOGENOM" id="CLU_095994_0_2_4"/>
<dbReference type="STRING" id="228410.NE0526"/>
<sequence length="126" mass="14082">MLELDMAQRRQLAASAHHLNPTVTIGKDGLTENVIGELDRSLLKHELIKVKVLDGDRDQRASLLEQICLSLNAAPVEQIGRVLIIYRINPDKKIARAMTPDTLKPGSKRKLKPRSAQSAKKTKVRK</sequence>
<dbReference type="PROSITE" id="PS51295">
    <property type="entry name" value="CRM"/>
    <property type="match status" value="1"/>
</dbReference>
<feature type="region of interest" description="Disordered" evidence="3">
    <location>
        <begin position="97"/>
        <end position="126"/>
    </location>
</feature>
<dbReference type="Proteomes" id="UP000001416">
    <property type="component" value="Chromosome"/>
</dbReference>
<dbReference type="AlphaFoldDB" id="Q82WX8"/>
<dbReference type="KEGG" id="neu:NE0526"/>
<dbReference type="InterPro" id="IPR001890">
    <property type="entry name" value="RNA-binding_CRM"/>
</dbReference>
<dbReference type="InterPro" id="IPR051925">
    <property type="entry name" value="RNA-binding_domain"/>
</dbReference>
<dbReference type="RefSeq" id="WP_011111156.1">
    <property type="nucleotide sequence ID" value="NC_004757.1"/>
</dbReference>
<evidence type="ECO:0000259" key="4">
    <source>
        <dbReference type="PROSITE" id="PS51295"/>
    </source>
</evidence>
<dbReference type="Gene3D" id="3.30.110.60">
    <property type="entry name" value="YhbY-like"/>
    <property type="match status" value="1"/>
</dbReference>
<dbReference type="SUPFAM" id="SSF75471">
    <property type="entry name" value="YhbY-like"/>
    <property type="match status" value="1"/>
</dbReference>
<gene>
    <name evidence="5" type="ordered locus">NE0526</name>
</gene>
<dbReference type="InterPro" id="IPR022357">
    <property type="entry name" value="MIP_CS"/>
</dbReference>
<dbReference type="EMBL" id="AL954747">
    <property type="protein sequence ID" value="CAD84437.1"/>
    <property type="molecule type" value="Genomic_DNA"/>
</dbReference>
<feature type="domain" description="CRM" evidence="4">
    <location>
        <begin position="2"/>
        <end position="98"/>
    </location>
</feature>
<protein>
    <submittedName>
        <fullName evidence="5">Uncharacterized protein family UPF0044</fullName>
    </submittedName>
</protein>
<evidence type="ECO:0000313" key="6">
    <source>
        <dbReference type="Proteomes" id="UP000001416"/>
    </source>
</evidence>
<name>Q82WX8_NITEU</name>
<dbReference type="GeneID" id="87103729"/>
<dbReference type="PANTHER" id="PTHR40065:SF3">
    <property type="entry name" value="RNA-BINDING PROTEIN YHBY"/>
    <property type="match status" value="1"/>
</dbReference>
<dbReference type="eggNOG" id="COG1534">
    <property type="taxonomic scope" value="Bacteria"/>
</dbReference>
<dbReference type="OrthoDB" id="9797519at2"/>
<dbReference type="PROSITE" id="PS00221">
    <property type="entry name" value="MIP"/>
    <property type="match status" value="1"/>
</dbReference>
<dbReference type="PhylomeDB" id="Q82WX8"/>
<evidence type="ECO:0000313" key="5">
    <source>
        <dbReference type="EMBL" id="CAD84437.1"/>
    </source>
</evidence>
<proteinExistence type="predicted"/>
<keyword evidence="1 2" id="KW-0694">RNA-binding</keyword>
<dbReference type="GO" id="GO:0003723">
    <property type="term" value="F:RNA binding"/>
    <property type="evidence" value="ECO:0007669"/>
    <property type="project" value="UniProtKB-UniRule"/>
</dbReference>
<organism evidence="5 6">
    <name type="scientific">Nitrosomonas europaea (strain ATCC 19718 / CIP 103999 / KCTC 2705 / NBRC 14298)</name>
    <dbReference type="NCBI Taxonomy" id="228410"/>
    <lineage>
        <taxon>Bacteria</taxon>
        <taxon>Pseudomonadati</taxon>
        <taxon>Pseudomonadota</taxon>
        <taxon>Betaproteobacteria</taxon>
        <taxon>Nitrosomonadales</taxon>
        <taxon>Nitrosomonadaceae</taxon>
        <taxon>Nitrosomonas</taxon>
    </lineage>
</organism>
<dbReference type="SMART" id="SM01103">
    <property type="entry name" value="CRS1_YhbY"/>
    <property type="match status" value="1"/>
</dbReference>
<evidence type="ECO:0000256" key="3">
    <source>
        <dbReference type="SAM" id="MobiDB-lite"/>
    </source>
</evidence>
<dbReference type="InterPro" id="IPR017924">
    <property type="entry name" value="RNA-binding_YhbY"/>
</dbReference>
<evidence type="ECO:0000256" key="2">
    <source>
        <dbReference type="PROSITE-ProRule" id="PRU00626"/>
    </source>
</evidence>